<evidence type="ECO:0000313" key="4">
    <source>
        <dbReference type="Proteomes" id="UP000295431"/>
    </source>
</evidence>
<keyword evidence="3" id="KW-0067">ATP-binding</keyword>
<dbReference type="GO" id="GO:0005524">
    <property type="term" value="F:ATP binding"/>
    <property type="evidence" value="ECO:0007669"/>
    <property type="project" value="UniProtKB-KW"/>
</dbReference>
<feature type="domain" description="Histidine kinase/HSP90-like ATPase" evidence="2">
    <location>
        <begin position="78"/>
        <end position="174"/>
    </location>
</feature>
<dbReference type="CDD" id="cd16936">
    <property type="entry name" value="HATPase_RsbW-like"/>
    <property type="match status" value="1"/>
</dbReference>
<dbReference type="OrthoDB" id="3871793at2"/>
<keyword evidence="1" id="KW-0418">Kinase</keyword>
<sequence length="178" mass="18829">MGPRRMPLSSRECVDAVTECDQPVRVTFGGGITMSTREAGELRLLAVLTLPGVARSVRHARLFLRDTLVPEHVAPGDELLDDMALVVDEFAGNGIRHTASGRGGKIDIALWAGGGVLRAEVTDDGAGGARPVMRDAADGESGRGLHIVAALAERWGHRAHGARTTVWADFPAVRSPHG</sequence>
<name>A0A4R4P912_9ACTN</name>
<dbReference type="PANTHER" id="PTHR35526:SF3">
    <property type="entry name" value="ANTI-SIGMA-F FACTOR RSBW"/>
    <property type="match status" value="1"/>
</dbReference>
<dbReference type="PANTHER" id="PTHR35526">
    <property type="entry name" value="ANTI-SIGMA-F FACTOR RSBW-RELATED"/>
    <property type="match status" value="1"/>
</dbReference>
<dbReference type="Pfam" id="PF13581">
    <property type="entry name" value="HATPase_c_2"/>
    <property type="match status" value="1"/>
</dbReference>
<dbReference type="InterPro" id="IPR050267">
    <property type="entry name" value="Anti-sigma-factor_SerPK"/>
</dbReference>
<reference evidence="3 4" key="1">
    <citation type="submission" date="2019-03" db="EMBL/GenBank/DDBJ databases">
        <title>Draft genome sequences of novel Actinobacteria.</title>
        <authorList>
            <person name="Sahin N."/>
            <person name="Ay H."/>
            <person name="Saygin H."/>
        </authorList>
    </citation>
    <scope>NUCLEOTIDE SEQUENCE [LARGE SCALE GENOMIC DNA]</scope>
    <source>
        <strain evidence="3 4">DSM 45347</strain>
    </source>
</reference>
<accession>A0A4R4P912</accession>
<evidence type="ECO:0000256" key="1">
    <source>
        <dbReference type="ARBA" id="ARBA00022527"/>
    </source>
</evidence>
<evidence type="ECO:0000313" key="3">
    <source>
        <dbReference type="EMBL" id="TDC19028.1"/>
    </source>
</evidence>
<organism evidence="3 4">
    <name type="scientific">Actinomadura bangladeshensis</name>
    <dbReference type="NCBI Taxonomy" id="453573"/>
    <lineage>
        <taxon>Bacteria</taxon>
        <taxon>Bacillati</taxon>
        <taxon>Actinomycetota</taxon>
        <taxon>Actinomycetes</taxon>
        <taxon>Streptosporangiales</taxon>
        <taxon>Thermomonosporaceae</taxon>
        <taxon>Actinomadura</taxon>
    </lineage>
</organism>
<keyword evidence="4" id="KW-1185">Reference proteome</keyword>
<proteinExistence type="predicted"/>
<comment type="caution">
    <text evidence="3">The sequence shown here is derived from an EMBL/GenBank/DDBJ whole genome shotgun (WGS) entry which is preliminary data.</text>
</comment>
<protein>
    <submittedName>
        <fullName evidence="3">ATP-binding protein</fullName>
    </submittedName>
</protein>
<dbReference type="InterPro" id="IPR003594">
    <property type="entry name" value="HATPase_dom"/>
</dbReference>
<keyword evidence="3" id="KW-0547">Nucleotide-binding</keyword>
<keyword evidence="1" id="KW-0808">Transferase</keyword>
<dbReference type="SUPFAM" id="SSF55874">
    <property type="entry name" value="ATPase domain of HSP90 chaperone/DNA topoisomerase II/histidine kinase"/>
    <property type="match status" value="1"/>
</dbReference>
<keyword evidence="1" id="KW-0723">Serine/threonine-protein kinase</keyword>
<dbReference type="Gene3D" id="3.30.565.10">
    <property type="entry name" value="Histidine kinase-like ATPase, C-terminal domain"/>
    <property type="match status" value="1"/>
</dbReference>
<dbReference type="AlphaFoldDB" id="A0A4R4P912"/>
<dbReference type="SMART" id="SM00387">
    <property type="entry name" value="HATPase_c"/>
    <property type="match status" value="1"/>
</dbReference>
<dbReference type="InterPro" id="IPR036890">
    <property type="entry name" value="HATPase_C_sf"/>
</dbReference>
<evidence type="ECO:0000259" key="2">
    <source>
        <dbReference type="SMART" id="SM00387"/>
    </source>
</evidence>
<dbReference type="Proteomes" id="UP000295431">
    <property type="component" value="Unassembled WGS sequence"/>
</dbReference>
<dbReference type="GO" id="GO:0004674">
    <property type="term" value="F:protein serine/threonine kinase activity"/>
    <property type="evidence" value="ECO:0007669"/>
    <property type="project" value="UniProtKB-KW"/>
</dbReference>
<gene>
    <name evidence="3" type="ORF">E1284_04650</name>
</gene>
<dbReference type="EMBL" id="SMJW01000013">
    <property type="protein sequence ID" value="TDC19028.1"/>
    <property type="molecule type" value="Genomic_DNA"/>
</dbReference>